<dbReference type="Proteomes" id="UP000249829">
    <property type="component" value="Unassembled WGS sequence"/>
</dbReference>
<name>A0A2V5GZL1_ASPV1</name>
<dbReference type="EMBL" id="KZ825162">
    <property type="protein sequence ID" value="PYI16975.1"/>
    <property type="molecule type" value="Genomic_DNA"/>
</dbReference>
<proteinExistence type="predicted"/>
<organism evidence="1 2">
    <name type="scientific">Aspergillus violaceofuscus (strain CBS 115571)</name>
    <dbReference type="NCBI Taxonomy" id="1450538"/>
    <lineage>
        <taxon>Eukaryota</taxon>
        <taxon>Fungi</taxon>
        <taxon>Dikarya</taxon>
        <taxon>Ascomycota</taxon>
        <taxon>Pezizomycotina</taxon>
        <taxon>Eurotiomycetes</taxon>
        <taxon>Eurotiomycetidae</taxon>
        <taxon>Eurotiales</taxon>
        <taxon>Aspergillaceae</taxon>
        <taxon>Aspergillus</taxon>
    </lineage>
</organism>
<keyword evidence="2" id="KW-1185">Reference proteome</keyword>
<accession>A0A2V5GZL1</accession>
<evidence type="ECO:0000313" key="2">
    <source>
        <dbReference type="Proteomes" id="UP000249829"/>
    </source>
</evidence>
<gene>
    <name evidence="1" type="ORF">BO99DRAFT_208791</name>
</gene>
<reference evidence="1 2" key="1">
    <citation type="submission" date="2018-02" db="EMBL/GenBank/DDBJ databases">
        <title>The genomes of Aspergillus section Nigri reveals drivers in fungal speciation.</title>
        <authorList>
            <consortium name="DOE Joint Genome Institute"/>
            <person name="Vesth T.C."/>
            <person name="Nybo J."/>
            <person name="Theobald S."/>
            <person name="Brandl J."/>
            <person name="Frisvad J.C."/>
            <person name="Nielsen K.F."/>
            <person name="Lyhne E.K."/>
            <person name="Kogle M.E."/>
            <person name="Kuo A."/>
            <person name="Riley R."/>
            <person name="Clum A."/>
            <person name="Nolan M."/>
            <person name="Lipzen A."/>
            <person name="Salamov A."/>
            <person name="Henrissat B."/>
            <person name="Wiebenga A."/>
            <person name="De vries R.P."/>
            <person name="Grigoriev I.V."/>
            <person name="Mortensen U.H."/>
            <person name="Andersen M.R."/>
            <person name="Baker S.E."/>
        </authorList>
    </citation>
    <scope>NUCLEOTIDE SEQUENCE [LARGE SCALE GENOMIC DNA]</scope>
    <source>
        <strain evidence="1 2">CBS 115571</strain>
    </source>
</reference>
<sequence>MTTSRSIEHYKTNVHAHWEGKHAKDWTEVDLIGYENATNRLYNELCAHPDAAVVQVGHRSTLLNNHGRDYRFNGKFSSEQTQPERSHHEYNRFGKLMKWEGDRWYAYDFEVEITDHMRA</sequence>
<protein>
    <submittedName>
        <fullName evidence="1">Uncharacterized protein</fullName>
    </submittedName>
</protein>
<evidence type="ECO:0000313" key="1">
    <source>
        <dbReference type="EMBL" id="PYI16975.1"/>
    </source>
</evidence>
<dbReference type="OMA" id="SHHEYNH"/>
<dbReference type="AlphaFoldDB" id="A0A2V5GZL1"/>